<gene>
    <name evidence="1" type="ORF">MUN53_03690</name>
</gene>
<sequence length="226" mass="25460">MEKLLSLARNVNWGYNTRNSLLFESAGVQLFNYTLPIQAGSKILVSLEGTTSTQIVGKAFSYIARSFDNGDPKVNSVAAENAYYCLAKSIKAGNTYAAPELFMLLETKPDAILDKFVETLMAEKATGLSRIFYYDANRVQSDAKDLIPYVKYYIVSIFYNVDERKLLIPDDILTFPQAILEKTLVQFAPTDDPDDLSFLDSINALNEGSKYFTRVYKEIEDTLLNF</sequence>
<organism evidence="1 2">
    <name type="scientific">Parabacteroides faecalis</name>
    <dbReference type="NCBI Taxonomy" id="2924040"/>
    <lineage>
        <taxon>Bacteria</taxon>
        <taxon>Pseudomonadati</taxon>
        <taxon>Bacteroidota</taxon>
        <taxon>Bacteroidia</taxon>
        <taxon>Bacteroidales</taxon>
        <taxon>Tannerellaceae</taxon>
        <taxon>Parabacteroides</taxon>
    </lineage>
</organism>
<evidence type="ECO:0000313" key="2">
    <source>
        <dbReference type="Proteomes" id="UP001165444"/>
    </source>
</evidence>
<dbReference type="RefSeq" id="WP_243323461.1">
    <property type="nucleotide sequence ID" value="NZ_JAKZMM010000006.1"/>
</dbReference>
<comment type="caution">
    <text evidence="1">The sequence shown here is derived from an EMBL/GenBank/DDBJ whole genome shotgun (WGS) entry which is preliminary data.</text>
</comment>
<proteinExistence type="predicted"/>
<protein>
    <submittedName>
        <fullName evidence="1">Uncharacterized protein</fullName>
    </submittedName>
</protein>
<keyword evidence="2" id="KW-1185">Reference proteome</keyword>
<dbReference type="Proteomes" id="UP001165444">
    <property type="component" value="Unassembled WGS sequence"/>
</dbReference>
<reference evidence="1 2" key="1">
    <citation type="submission" date="2022-03" db="EMBL/GenBank/DDBJ databases">
        <title>Parabacteroides sp. nov. isolated from swine feces.</title>
        <authorList>
            <person name="Bak J.E."/>
        </authorList>
    </citation>
    <scope>NUCLEOTIDE SEQUENCE [LARGE SCALE GENOMIC DNA]</scope>
    <source>
        <strain evidence="1 2">AGMB00274</strain>
    </source>
</reference>
<accession>A0ABT0BY97</accession>
<dbReference type="EMBL" id="JAKZMM010000006">
    <property type="protein sequence ID" value="MCJ2379716.1"/>
    <property type="molecule type" value="Genomic_DNA"/>
</dbReference>
<name>A0ABT0BY97_9BACT</name>
<evidence type="ECO:0000313" key="1">
    <source>
        <dbReference type="EMBL" id="MCJ2379716.1"/>
    </source>
</evidence>